<organism evidence="3 4">
    <name type="scientific">Adineta steineri</name>
    <dbReference type="NCBI Taxonomy" id="433720"/>
    <lineage>
        <taxon>Eukaryota</taxon>
        <taxon>Metazoa</taxon>
        <taxon>Spiralia</taxon>
        <taxon>Gnathifera</taxon>
        <taxon>Rotifera</taxon>
        <taxon>Eurotatoria</taxon>
        <taxon>Bdelloidea</taxon>
        <taxon>Adinetida</taxon>
        <taxon>Adinetidae</taxon>
        <taxon>Adineta</taxon>
    </lineage>
</organism>
<gene>
    <name evidence="2" type="ORF">BJG266_LOCUS42511</name>
    <name evidence="3" type="ORF">QVE165_LOCUS59392</name>
</gene>
<dbReference type="OrthoDB" id="429813at2759"/>
<evidence type="ECO:0000256" key="1">
    <source>
        <dbReference type="SAM" id="MobiDB-lite"/>
    </source>
</evidence>
<dbReference type="Proteomes" id="UP000663877">
    <property type="component" value="Unassembled WGS sequence"/>
</dbReference>
<evidence type="ECO:0000313" key="2">
    <source>
        <dbReference type="EMBL" id="CAF1489189.1"/>
    </source>
</evidence>
<feature type="compositionally biased region" description="Basic and acidic residues" evidence="1">
    <location>
        <begin position="20"/>
        <end position="39"/>
    </location>
</feature>
<proteinExistence type="predicted"/>
<dbReference type="EMBL" id="CAJNOM010003044">
    <property type="protein sequence ID" value="CAF1640985.1"/>
    <property type="molecule type" value="Genomic_DNA"/>
</dbReference>
<name>A0A816E1I6_9BILA</name>
<dbReference type="EMBL" id="CAJNOI010002718">
    <property type="protein sequence ID" value="CAF1489189.1"/>
    <property type="molecule type" value="Genomic_DNA"/>
</dbReference>
<protein>
    <submittedName>
        <fullName evidence="3">Uncharacterized protein</fullName>
    </submittedName>
</protein>
<accession>A0A816E1I6</accession>
<evidence type="ECO:0000313" key="4">
    <source>
        <dbReference type="Proteomes" id="UP000663832"/>
    </source>
</evidence>
<feature type="non-terminal residue" evidence="3">
    <location>
        <position position="49"/>
    </location>
</feature>
<dbReference type="Proteomes" id="UP000663832">
    <property type="component" value="Unassembled WGS sequence"/>
</dbReference>
<evidence type="ECO:0000313" key="3">
    <source>
        <dbReference type="EMBL" id="CAF1640985.1"/>
    </source>
</evidence>
<feature type="region of interest" description="Disordered" evidence="1">
    <location>
        <begin position="1"/>
        <end position="49"/>
    </location>
</feature>
<keyword evidence="4" id="KW-1185">Reference proteome</keyword>
<reference evidence="3" key="1">
    <citation type="submission" date="2021-02" db="EMBL/GenBank/DDBJ databases">
        <authorList>
            <person name="Nowell W R."/>
        </authorList>
    </citation>
    <scope>NUCLEOTIDE SEQUENCE</scope>
</reference>
<dbReference type="AlphaFoldDB" id="A0A816E1I6"/>
<sequence length="49" mass="5602">MPRTTRSESSSSSRRSRSPLSEHESSSERTNEYRVHIAELKPGVQENDI</sequence>
<comment type="caution">
    <text evidence="3">The sequence shown here is derived from an EMBL/GenBank/DDBJ whole genome shotgun (WGS) entry which is preliminary data.</text>
</comment>